<keyword evidence="2" id="KW-1185">Reference proteome</keyword>
<comment type="caution">
    <text evidence="1">The sequence shown here is derived from an EMBL/GenBank/DDBJ whole genome shotgun (WGS) entry which is preliminary data.</text>
</comment>
<organism evidence="1 2">
    <name type="scientific">Portunus trituberculatus</name>
    <name type="common">Swimming crab</name>
    <name type="synonym">Neptunus trituberculatus</name>
    <dbReference type="NCBI Taxonomy" id="210409"/>
    <lineage>
        <taxon>Eukaryota</taxon>
        <taxon>Metazoa</taxon>
        <taxon>Ecdysozoa</taxon>
        <taxon>Arthropoda</taxon>
        <taxon>Crustacea</taxon>
        <taxon>Multicrustacea</taxon>
        <taxon>Malacostraca</taxon>
        <taxon>Eumalacostraca</taxon>
        <taxon>Eucarida</taxon>
        <taxon>Decapoda</taxon>
        <taxon>Pleocyemata</taxon>
        <taxon>Brachyura</taxon>
        <taxon>Eubrachyura</taxon>
        <taxon>Portunoidea</taxon>
        <taxon>Portunidae</taxon>
        <taxon>Portuninae</taxon>
        <taxon>Portunus</taxon>
    </lineage>
</organism>
<evidence type="ECO:0000313" key="2">
    <source>
        <dbReference type="Proteomes" id="UP000324222"/>
    </source>
</evidence>
<sequence>MMGTPPNTAALGSARALQKRRVWKYIHDAHTHTHPRRTLMAFRCSAAPHFLTSSCTARLNVRSEGDNAVRSRHSQHTQFNLHFTPISMIVIPHLEAKLSRPSVNIYQLKFNRRKLEGDIDNSTSLYDAGTVGDEVATVVVVEVVEVMAVMRGEDRK</sequence>
<name>A0A5B7CLI1_PORTR</name>
<protein>
    <submittedName>
        <fullName evidence="1">Uncharacterized protein</fullName>
    </submittedName>
</protein>
<dbReference type="Proteomes" id="UP000324222">
    <property type="component" value="Unassembled WGS sequence"/>
</dbReference>
<dbReference type="EMBL" id="VSRR010000075">
    <property type="protein sequence ID" value="MPC09564.1"/>
    <property type="molecule type" value="Genomic_DNA"/>
</dbReference>
<accession>A0A5B7CLI1</accession>
<reference evidence="1 2" key="1">
    <citation type="submission" date="2019-05" db="EMBL/GenBank/DDBJ databases">
        <title>Another draft genome of Portunus trituberculatus and its Hox gene families provides insights of decapod evolution.</title>
        <authorList>
            <person name="Jeong J.-H."/>
            <person name="Song I."/>
            <person name="Kim S."/>
            <person name="Choi T."/>
            <person name="Kim D."/>
            <person name="Ryu S."/>
            <person name="Kim W."/>
        </authorList>
    </citation>
    <scope>NUCLEOTIDE SEQUENCE [LARGE SCALE GENOMIC DNA]</scope>
    <source>
        <tissue evidence="1">Muscle</tissue>
    </source>
</reference>
<gene>
    <name evidence="1" type="ORF">E2C01_002179</name>
</gene>
<proteinExistence type="predicted"/>
<dbReference type="AlphaFoldDB" id="A0A5B7CLI1"/>
<evidence type="ECO:0000313" key="1">
    <source>
        <dbReference type="EMBL" id="MPC09564.1"/>
    </source>
</evidence>